<evidence type="ECO:0000313" key="2">
    <source>
        <dbReference type="Proteomes" id="UP001285636"/>
    </source>
</evidence>
<dbReference type="Proteomes" id="UP001285636">
    <property type="component" value="Unassembled WGS sequence"/>
</dbReference>
<protein>
    <submittedName>
        <fullName evidence="1">Uncharacterized protein</fullName>
    </submittedName>
</protein>
<reference evidence="1" key="1">
    <citation type="submission" date="2023-10" db="EMBL/GenBank/DDBJ databases">
        <title>Screening of Alkalihalophilus pseudofirmusBZ-TG-HK211 and Its Alleviation of Salt Stress on Rapeseed Growth.</title>
        <authorList>
            <person name="Zhao B."/>
            <person name="Guo T."/>
        </authorList>
    </citation>
    <scope>NUCLEOTIDE SEQUENCE</scope>
    <source>
        <strain evidence="1">BZ-TG-HK211</strain>
    </source>
</reference>
<dbReference type="EMBL" id="JAWJAY010000001">
    <property type="protein sequence ID" value="MDV2884448.1"/>
    <property type="molecule type" value="Genomic_DNA"/>
</dbReference>
<name>A0AAJ2NLM7_ALKPS</name>
<sequence length="97" mass="11320">MDIVIFEPRKEPFKTKINNKQEIEQILGGPYSEFIYKSNGEEYAAFCHKEGWRKHRDEVAAVYGTVILAAGSSRLEDEDKHFLFNNGMEIEKWEIAH</sequence>
<proteinExistence type="predicted"/>
<gene>
    <name evidence="1" type="ORF">RYX45_04600</name>
</gene>
<dbReference type="AlphaFoldDB" id="A0AAJ2NLM7"/>
<organism evidence="1 2">
    <name type="scientific">Alkalihalophilus pseudofirmus</name>
    <name type="common">Bacillus pseudofirmus</name>
    <dbReference type="NCBI Taxonomy" id="79885"/>
    <lineage>
        <taxon>Bacteria</taxon>
        <taxon>Bacillati</taxon>
        <taxon>Bacillota</taxon>
        <taxon>Bacilli</taxon>
        <taxon>Bacillales</taxon>
        <taxon>Bacillaceae</taxon>
        <taxon>Alkalihalophilus</taxon>
    </lineage>
</organism>
<comment type="caution">
    <text evidence="1">The sequence shown here is derived from an EMBL/GenBank/DDBJ whole genome shotgun (WGS) entry which is preliminary data.</text>
</comment>
<evidence type="ECO:0000313" key="1">
    <source>
        <dbReference type="EMBL" id="MDV2884448.1"/>
    </source>
</evidence>
<dbReference type="RefSeq" id="WP_022627316.1">
    <property type="nucleotide sequence ID" value="NZ_CP117835.1"/>
</dbReference>
<accession>A0AAJ2NLM7</accession>